<dbReference type="GO" id="GO:0006270">
    <property type="term" value="P:DNA replication initiation"/>
    <property type="evidence" value="ECO:0007669"/>
    <property type="project" value="TreeGrafter"/>
</dbReference>
<evidence type="ECO:0000259" key="4">
    <source>
        <dbReference type="Pfam" id="PF14630"/>
    </source>
</evidence>
<gene>
    <name evidence="6" type="ORF">KGF56_001868</name>
</gene>
<keyword evidence="2" id="KW-0235">DNA replication</keyword>
<protein>
    <recommendedName>
        <fullName evidence="8">Orc1-like AAA ATPase domain-containing protein</fullName>
    </recommendedName>
</protein>
<dbReference type="PANTHER" id="PTHR12705">
    <property type="entry name" value="ORIGIN RECOGNITION COMPLEX SUBUNIT 5"/>
    <property type="match status" value="1"/>
</dbReference>
<dbReference type="PANTHER" id="PTHR12705:SF0">
    <property type="entry name" value="ORIGIN RECOGNITION COMPLEX SUBUNIT 5"/>
    <property type="match status" value="1"/>
</dbReference>
<dbReference type="Proteomes" id="UP001202479">
    <property type="component" value="Unassembled WGS sequence"/>
</dbReference>
<dbReference type="EMBL" id="JAHUZD010000040">
    <property type="protein sequence ID" value="KAI3405327.2"/>
    <property type="molecule type" value="Genomic_DNA"/>
</dbReference>
<proteinExistence type="predicted"/>
<dbReference type="InterPro" id="IPR047088">
    <property type="entry name" value="ORC5_C"/>
</dbReference>
<evidence type="ECO:0008006" key="8">
    <source>
        <dbReference type="Google" id="ProtNLM"/>
    </source>
</evidence>
<evidence type="ECO:0000256" key="2">
    <source>
        <dbReference type="ARBA" id="ARBA00022705"/>
    </source>
</evidence>
<dbReference type="Pfam" id="PF21639">
    <property type="entry name" value="ORC5_lid"/>
    <property type="match status" value="1"/>
</dbReference>
<reference evidence="6" key="1">
    <citation type="journal article" date="2022" name="DNA Res.">
        <title>Genome analysis of five recently described species of the CUG-Ser clade uncovers Candida theae as a new hybrid lineage with pathogenic potential in the Candida parapsilosis species complex.</title>
        <authorList>
            <person name="Mixao V."/>
            <person name="Del Olmo V."/>
            <person name="Hegedusova E."/>
            <person name="Saus E."/>
            <person name="Pryszcz L."/>
            <person name="Cillingova A."/>
            <person name="Nosek J."/>
            <person name="Gabaldon T."/>
        </authorList>
    </citation>
    <scope>NUCLEOTIDE SEQUENCE</scope>
    <source>
        <strain evidence="6">CBS 10844</strain>
    </source>
</reference>
<dbReference type="InterPro" id="IPR027417">
    <property type="entry name" value="P-loop_NTPase"/>
</dbReference>
<name>A0AAI9SYV9_9ASCO</name>
<dbReference type="Gene3D" id="3.40.50.300">
    <property type="entry name" value="P-loop containing nucleotide triphosphate hydrolases"/>
    <property type="match status" value="1"/>
</dbReference>
<sequence>MSLTQEQLVQLKSSVIERDSQFDALNAYINKDAALSSSCILVNSFKPVGKTLVVKAFLKMMGLRHSIIQCDECVSKQMLLQRCYNSLLHDSGIPTTNKNHYVPSTSENFASLLSALEDFIVKNDYREHHVLVLDRFDQVFENCESMISALSRFKECSKVQNLTVVVIFNGAVPRDVVTYTNPNVYFPVYNETQLVRILQQEKLCKFTFHVDESEARKEEFYKQYAKVVVDSFFDYTGSDVTLLKSLVVKLWDGFVDPIRLGNYKMTDFVKLYKENIEMFSARDDLVCSSNVIEYRTLQNEDNVGFANVQDLPLHSKFILLASYLASHGNQRNDLHKYAKVKVFKYKKRASNKAGKQGHLSKSDIDNRLLTANYVDLERILAILSVIYQHSAPSLNQSDKNDLLYLDDKVVENELKKDQEKSKFTLTRNIDLNNQIATLFSLGFLGKTATSDILAARIRWKCNLDWPTVEAIAKSVNFPITDFLADA</sequence>
<organism evidence="6 7">
    <name type="scientific">Candida oxycetoniae</name>
    <dbReference type="NCBI Taxonomy" id="497107"/>
    <lineage>
        <taxon>Eukaryota</taxon>
        <taxon>Fungi</taxon>
        <taxon>Dikarya</taxon>
        <taxon>Ascomycota</taxon>
        <taxon>Saccharomycotina</taxon>
        <taxon>Pichiomycetes</taxon>
        <taxon>Debaryomycetaceae</taxon>
        <taxon>Candida/Lodderomyces clade</taxon>
        <taxon>Candida</taxon>
    </lineage>
</organism>
<dbReference type="RefSeq" id="XP_049181072.1">
    <property type="nucleotide sequence ID" value="XM_049323037.1"/>
</dbReference>
<dbReference type="Pfam" id="PF14630">
    <property type="entry name" value="ORC5_C"/>
    <property type="match status" value="1"/>
</dbReference>
<evidence type="ECO:0000313" key="6">
    <source>
        <dbReference type="EMBL" id="KAI3405327.2"/>
    </source>
</evidence>
<evidence type="ECO:0000256" key="3">
    <source>
        <dbReference type="ARBA" id="ARBA00023242"/>
    </source>
</evidence>
<keyword evidence="7" id="KW-1185">Reference proteome</keyword>
<evidence type="ECO:0000259" key="5">
    <source>
        <dbReference type="Pfam" id="PF21639"/>
    </source>
</evidence>
<accession>A0AAI9SYV9</accession>
<comment type="caution">
    <text evidence="6">The sequence shown here is derived from an EMBL/GenBank/DDBJ whole genome shotgun (WGS) entry which is preliminary data.</text>
</comment>
<evidence type="ECO:0000256" key="1">
    <source>
        <dbReference type="ARBA" id="ARBA00004123"/>
    </source>
</evidence>
<dbReference type="GO" id="GO:0005664">
    <property type="term" value="C:nuclear origin of replication recognition complex"/>
    <property type="evidence" value="ECO:0007669"/>
    <property type="project" value="TreeGrafter"/>
</dbReference>
<dbReference type="Gene3D" id="1.10.8.60">
    <property type="match status" value="1"/>
</dbReference>
<comment type="subcellular location">
    <subcellularLocation>
        <location evidence="1">Nucleus</location>
    </subcellularLocation>
</comment>
<feature type="domain" description="ORC5 lid" evidence="5">
    <location>
        <begin position="221"/>
        <end position="279"/>
    </location>
</feature>
<dbReference type="AlphaFoldDB" id="A0AAI9SYV9"/>
<dbReference type="InterPro" id="IPR020796">
    <property type="entry name" value="ORC5"/>
</dbReference>
<keyword evidence="3" id="KW-0539">Nucleus</keyword>
<feature type="domain" description="Origin recognition complex subunit 5 C-terminal" evidence="4">
    <location>
        <begin position="311"/>
        <end position="483"/>
    </location>
</feature>
<dbReference type="SUPFAM" id="SSF52540">
    <property type="entry name" value="P-loop containing nucleoside triphosphate hydrolases"/>
    <property type="match status" value="1"/>
</dbReference>
<dbReference type="GeneID" id="73379485"/>
<dbReference type="InterPro" id="IPR048866">
    <property type="entry name" value="ORC5_lid"/>
</dbReference>
<evidence type="ECO:0000313" key="7">
    <source>
        <dbReference type="Proteomes" id="UP001202479"/>
    </source>
</evidence>
<dbReference type="GO" id="GO:0003688">
    <property type="term" value="F:DNA replication origin binding"/>
    <property type="evidence" value="ECO:0007669"/>
    <property type="project" value="TreeGrafter"/>
</dbReference>